<evidence type="ECO:0000313" key="1">
    <source>
        <dbReference type="EnsemblMetazoa" id="GPPI010784-PA"/>
    </source>
</evidence>
<dbReference type="VEuPathDB" id="VectorBase:GPPI010784"/>
<dbReference type="Proteomes" id="UP000092460">
    <property type="component" value="Unassembled WGS sequence"/>
</dbReference>
<dbReference type="AlphaFoldDB" id="A0A1B0AW83"/>
<reference evidence="2" key="1">
    <citation type="submission" date="2015-01" db="EMBL/GenBank/DDBJ databases">
        <authorList>
            <person name="Aksoy S."/>
            <person name="Warren W."/>
            <person name="Wilson R.K."/>
        </authorList>
    </citation>
    <scope>NUCLEOTIDE SEQUENCE [LARGE SCALE GENOMIC DNA]</scope>
    <source>
        <strain evidence="2">IAEA</strain>
    </source>
</reference>
<accession>A0A1B0AW83</accession>
<protein>
    <submittedName>
        <fullName evidence="1">Uncharacterized protein</fullName>
    </submittedName>
</protein>
<name>A0A1B0AW83_9MUSC</name>
<organism evidence="1 2">
    <name type="scientific">Glossina palpalis gambiensis</name>
    <dbReference type="NCBI Taxonomy" id="67801"/>
    <lineage>
        <taxon>Eukaryota</taxon>
        <taxon>Metazoa</taxon>
        <taxon>Ecdysozoa</taxon>
        <taxon>Arthropoda</taxon>
        <taxon>Hexapoda</taxon>
        <taxon>Insecta</taxon>
        <taxon>Pterygota</taxon>
        <taxon>Neoptera</taxon>
        <taxon>Endopterygota</taxon>
        <taxon>Diptera</taxon>
        <taxon>Brachycera</taxon>
        <taxon>Muscomorpha</taxon>
        <taxon>Hippoboscoidea</taxon>
        <taxon>Glossinidae</taxon>
        <taxon>Glossina</taxon>
    </lineage>
</organism>
<keyword evidence="2" id="KW-1185">Reference proteome</keyword>
<dbReference type="EnsemblMetazoa" id="GPPI010784-RA">
    <property type="protein sequence ID" value="GPPI010784-PA"/>
    <property type="gene ID" value="GPPI010784"/>
</dbReference>
<reference evidence="1" key="2">
    <citation type="submission" date="2020-05" db="UniProtKB">
        <authorList>
            <consortium name="EnsemblMetazoa"/>
        </authorList>
    </citation>
    <scope>IDENTIFICATION</scope>
    <source>
        <strain evidence="1">IAEA</strain>
    </source>
</reference>
<dbReference type="EMBL" id="JXJN01004554">
    <property type="status" value="NOT_ANNOTATED_CDS"/>
    <property type="molecule type" value="Genomic_DNA"/>
</dbReference>
<evidence type="ECO:0000313" key="2">
    <source>
        <dbReference type="Proteomes" id="UP000092460"/>
    </source>
</evidence>
<sequence length="64" mass="7206">MTDCKIKKTNRHTQHIATVSTVVSSMISRIQSVSKSIGYIHQFSITFRGHPCVGEWFILGSKNL</sequence>
<proteinExistence type="predicted"/>